<evidence type="ECO:0000256" key="1">
    <source>
        <dbReference type="SAM" id="MobiDB-lite"/>
    </source>
</evidence>
<name>A0ABP8D5U4_9ACTN</name>
<accession>A0ABP8D5U4</accession>
<protein>
    <submittedName>
        <fullName evidence="2">Uncharacterized protein</fullName>
    </submittedName>
</protein>
<reference evidence="3" key="1">
    <citation type="journal article" date="2019" name="Int. J. Syst. Evol. Microbiol.">
        <title>The Global Catalogue of Microorganisms (GCM) 10K type strain sequencing project: providing services to taxonomists for standard genome sequencing and annotation.</title>
        <authorList>
            <consortium name="The Broad Institute Genomics Platform"/>
            <consortium name="The Broad Institute Genome Sequencing Center for Infectious Disease"/>
            <person name="Wu L."/>
            <person name="Ma J."/>
        </authorList>
    </citation>
    <scope>NUCLEOTIDE SEQUENCE [LARGE SCALE GENOMIC DNA]</scope>
    <source>
        <strain evidence="3">JCM 17441</strain>
    </source>
</reference>
<comment type="caution">
    <text evidence="2">The sequence shown here is derived from an EMBL/GenBank/DDBJ whole genome shotgun (WGS) entry which is preliminary data.</text>
</comment>
<keyword evidence="3" id="KW-1185">Reference proteome</keyword>
<sequence length="133" mass="14228">MPAGFELAEAEGEADAGAETSPDAGGAVDGSGLPLVLPCPDWWPGVPVTLQLASINAAAATAMSAVAAPSRWALRFRSITVETLHSWRCLGQKRDHIRRASDMLPADRNRAPNESDNAAQMRVDQRFHFFGNS</sequence>
<organism evidence="2 3">
    <name type="scientific">Dactylosporangium darangshiense</name>
    <dbReference type="NCBI Taxonomy" id="579108"/>
    <lineage>
        <taxon>Bacteria</taxon>
        <taxon>Bacillati</taxon>
        <taxon>Actinomycetota</taxon>
        <taxon>Actinomycetes</taxon>
        <taxon>Micromonosporales</taxon>
        <taxon>Micromonosporaceae</taxon>
        <taxon>Dactylosporangium</taxon>
    </lineage>
</organism>
<dbReference type="Proteomes" id="UP001500620">
    <property type="component" value="Unassembled WGS sequence"/>
</dbReference>
<evidence type="ECO:0000313" key="3">
    <source>
        <dbReference type="Proteomes" id="UP001500620"/>
    </source>
</evidence>
<dbReference type="EMBL" id="BAABAT010000005">
    <property type="protein sequence ID" value="GAA4248196.1"/>
    <property type="molecule type" value="Genomic_DNA"/>
</dbReference>
<feature type="region of interest" description="Disordered" evidence="1">
    <location>
        <begin position="1"/>
        <end position="29"/>
    </location>
</feature>
<evidence type="ECO:0000313" key="2">
    <source>
        <dbReference type="EMBL" id="GAA4248196.1"/>
    </source>
</evidence>
<proteinExistence type="predicted"/>
<gene>
    <name evidence="2" type="ORF">GCM10022255_027200</name>
</gene>